<evidence type="ECO:0000313" key="4">
    <source>
        <dbReference type="Proteomes" id="UP000474104"/>
    </source>
</evidence>
<dbReference type="InterPro" id="IPR039552">
    <property type="entry name" value="IS66_C"/>
</dbReference>
<organism evidence="3 4">
    <name type="scientific">Schaedlerella arabinosiphila</name>
    <dbReference type="NCBI Taxonomy" id="2044587"/>
    <lineage>
        <taxon>Bacteria</taxon>
        <taxon>Bacillati</taxon>
        <taxon>Bacillota</taxon>
        <taxon>Clostridia</taxon>
        <taxon>Lachnospirales</taxon>
        <taxon>Lachnospiraceae</taxon>
        <taxon>Schaedlerella</taxon>
    </lineage>
</organism>
<name>A0A9X5H6N7_9FIRM</name>
<feature type="domain" description="Transposase IS66 C-terminal" evidence="2">
    <location>
        <begin position="51"/>
        <end position="92"/>
    </location>
</feature>
<dbReference type="Proteomes" id="UP000474104">
    <property type="component" value="Unassembled WGS sequence"/>
</dbReference>
<accession>A0A9X5H6N7</accession>
<protein>
    <submittedName>
        <fullName evidence="3">IS66 family transposase</fullName>
    </submittedName>
</protein>
<gene>
    <name evidence="3" type="ORF">FMM80_11220</name>
</gene>
<evidence type="ECO:0000259" key="1">
    <source>
        <dbReference type="Pfam" id="PF03050"/>
    </source>
</evidence>
<dbReference type="Pfam" id="PF13817">
    <property type="entry name" value="DDE_Tnp_IS66_C"/>
    <property type="match status" value="1"/>
</dbReference>
<comment type="caution">
    <text evidence="3">The sequence shown here is derived from an EMBL/GenBank/DDBJ whole genome shotgun (WGS) entry which is preliminary data.</text>
</comment>
<evidence type="ECO:0000313" key="3">
    <source>
        <dbReference type="EMBL" id="NDO69220.1"/>
    </source>
</evidence>
<dbReference type="Pfam" id="PF03050">
    <property type="entry name" value="DDE_Tnp_IS66"/>
    <property type="match status" value="1"/>
</dbReference>
<sequence>MQKFCHFASKNIYKWPNNLCEANIKPFATARRAWLFADTPKGAKANAILYTLVESARANKLDVYEYLKHLLTELPGSRYLEHPEVLDQYLPWSESLPEECLLEHKHKKCLNQ</sequence>
<dbReference type="InterPro" id="IPR004291">
    <property type="entry name" value="Transposase_IS66_central"/>
</dbReference>
<dbReference type="EMBL" id="VIRB01000066">
    <property type="protein sequence ID" value="NDO69220.1"/>
    <property type="molecule type" value="Genomic_DNA"/>
</dbReference>
<reference evidence="3 4" key="1">
    <citation type="submission" date="2019-07" db="EMBL/GenBank/DDBJ databases">
        <title>Draft genome sequences of 15 bacterial species constituting the stable defined intestinal microbiota of the GM15 gnotobiotic mouse model.</title>
        <authorList>
            <person name="Elie C."/>
            <person name="Mathieu A."/>
            <person name="Saliou A."/>
            <person name="Darnaud M."/>
            <person name="Leulier F."/>
            <person name="Tamellini A."/>
        </authorList>
    </citation>
    <scope>NUCLEOTIDE SEQUENCE [LARGE SCALE GENOMIC DNA]</scope>
    <source>
        <strain evidence="4">ASF 502</strain>
    </source>
</reference>
<dbReference type="OrthoDB" id="9760067at2"/>
<proteinExistence type="predicted"/>
<dbReference type="RefSeq" id="WP_044990167.1">
    <property type="nucleotide sequence ID" value="NZ_VIRB01000066.1"/>
</dbReference>
<evidence type="ECO:0000259" key="2">
    <source>
        <dbReference type="Pfam" id="PF13817"/>
    </source>
</evidence>
<dbReference type="AlphaFoldDB" id="A0A9X5H6N7"/>
<feature type="domain" description="Transposase IS66 central" evidence="1">
    <location>
        <begin position="2"/>
        <end position="44"/>
    </location>
</feature>